<dbReference type="Gene3D" id="1.20.1260.10">
    <property type="match status" value="1"/>
</dbReference>
<feature type="domain" description="DUF4142" evidence="2">
    <location>
        <begin position="27"/>
        <end position="159"/>
    </location>
</feature>
<protein>
    <recommendedName>
        <fullName evidence="2">DUF4142 domain-containing protein</fullName>
    </recommendedName>
</protein>
<dbReference type="Pfam" id="PF13628">
    <property type="entry name" value="DUF4142"/>
    <property type="match status" value="1"/>
</dbReference>
<keyword evidence="1" id="KW-0732">Signal</keyword>
<dbReference type="STRING" id="442341.SAMN04487959_11198"/>
<dbReference type="InterPro" id="IPR025419">
    <property type="entry name" value="DUF4142"/>
</dbReference>
<evidence type="ECO:0000313" key="4">
    <source>
        <dbReference type="Proteomes" id="UP000199040"/>
    </source>
</evidence>
<feature type="signal peptide" evidence="1">
    <location>
        <begin position="1"/>
        <end position="22"/>
    </location>
</feature>
<feature type="chain" id="PRO_5011693154" description="DUF4142 domain-containing protein" evidence="1">
    <location>
        <begin position="23"/>
        <end position="162"/>
    </location>
</feature>
<organism evidence="3 4">
    <name type="scientific">Modicisalibacter xianhensis</name>
    <dbReference type="NCBI Taxonomy" id="442341"/>
    <lineage>
        <taxon>Bacteria</taxon>
        <taxon>Pseudomonadati</taxon>
        <taxon>Pseudomonadota</taxon>
        <taxon>Gammaproteobacteria</taxon>
        <taxon>Oceanospirillales</taxon>
        <taxon>Halomonadaceae</taxon>
        <taxon>Modicisalibacter</taxon>
    </lineage>
</organism>
<gene>
    <name evidence="3" type="ORF">SAMN04487959_11198</name>
</gene>
<dbReference type="EMBL" id="FOPY01000011">
    <property type="protein sequence ID" value="SFH87265.1"/>
    <property type="molecule type" value="Genomic_DNA"/>
</dbReference>
<dbReference type="RefSeq" id="WP_092847818.1">
    <property type="nucleotide sequence ID" value="NZ_FOPY01000011.1"/>
</dbReference>
<evidence type="ECO:0000313" key="3">
    <source>
        <dbReference type="EMBL" id="SFH87265.1"/>
    </source>
</evidence>
<evidence type="ECO:0000259" key="2">
    <source>
        <dbReference type="Pfam" id="PF13628"/>
    </source>
</evidence>
<dbReference type="AlphaFoldDB" id="A0A1I3DKM3"/>
<evidence type="ECO:0000256" key="1">
    <source>
        <dbReference type="SAM" id="SignalP"/>
    </source>
</evidence>
<proteinExistence type="predicted"/>
<dbReference type="InterPro" id="IPR012347">
    <property type="entry name" value="Ferritin-like"/>
</dbReference>
<accession>A0A1I3DKM3</accession>
<name>A0A1I3DKM3_9GAMM</name>
<keyword evidence="4" id="KW-1185">Reference proteome</keyword>
<sequence>MQYRRLICISVLLGASLGPVSAETGMTRQALLATLDALHQRQAEIAALAEQRAERAEVRDLADALRQDHRILDEWLDQAAEGNTDDATANLPGSEAYQQLQTLEGEEFDAAFLRYQAQFHEQTLTLLEQNRPEDSALSSYTNLLKVTHEAMRKHLALIQAER</sequence>
<dbReference type="Proteomes" id="UP000199040">
    <property type="component" value="Unassembled WGS sequence"/>
</dbReference>
<reference evidence="3 4" key="1">
    <citation type="submission" date="2016-10" db="EMBL/GenBank/DDBJ databases">
        <authorList>
            <person name="de Groot N.N."/>
        </authorList>
    </citation>
    <scope>NUCLEOTIDE SEQUENCE [LARGE SCALE GENOMIC DNA]</scope>
    <source>
        <strain evidence="3 4">CGMCC 1.6848</strain>
    </source>
</reference>